<sequence length="504" mass="54714">MEKPMLGSSSSRIPNNATWLCLAATMAPLAVARGDDMEEMKKTLATMEQTIAELKGRIATLEDERAGQKSSPPPKRGQASKAAASNKPADPPEVQVATVVAPQPGAAGAQAKVRDYDGFQDLQQAAPRPENRPLDPALKGFVVIPGTQTMFKIGGSARVDAIADFANNGNPNLFVPSTIPVGDQAGFSGDERSTIHGKGTRISLEIRRPTEALGNLRIYNENDFFGDSSSNTMSFRVRHFYGQAWNFLIGQTFSGFMNPDAWPDVLDYQGPAGIINRRQAQLRYTHPLWEDCGEGHAYISIEYPQSDILGSTIPDDSETRSVTPDVIIGGRWEGDVGNLQLAGIGRSLSFESDTGPDGDTMGWGASLSGTWHITESDDLSAQLAYGEGISRYVNDFSGTNLDAAWVGNDLEAIPIFAPMVGYTHRWNEHFRSTLAASWVMADLPPSVAALTPETTASFGANLVWQPTSSFRMGFEYLYGTKETYDGSDGDAHRLNFVIRYDLVK</sequence>
<name>A0A858RGL8_9BACT</name>
<dbReference type="RefSeq" id="WP_169454017.1">
    <property type="nucleotide sequence ID" value="NZ_CP051774.1"/>
</dbReference>
<evidence type="ECO:0000313" key="3">
    <source>
        <dbReference type="Proteomes" id="UP000501812"/>
    </source>
</evidence>
<accession>A0A858RGL8</accession>
<gene>
    <name evidence="2" type="ORF">HHL09_07865</name>
</gene>
<evidence type="ECO:0000313" key="2">
    <source>
        <dbReference type="EMBL" id="QJE95704.1"/>
    </source>
</evidence>
<dbReference type="EMBL" id="CP051774">
    <property type="protein sequence ID" value="QJE95704.1"/>
    <property type="molecule type" value="Genomic_DNA"/>
</dbReference>
<dbReference type="InterPro" id="IPR045748">
    <property type="entry name" value="DcaP"/>
</dbReference>
<evidence type="ECO:0008006" key="4">
    <source>
        <dbReference type="Google" id="ProtNLM"/>
    </source>
</evidence>
<feature type="region of interest" description="Disordered" evidence="1">
    <location>
        <begin position="63"/>
        <end position="93"/>
    </location>
</feature>
<dbReference type="KEGG" id="luo:HHL09_07865"/>
<protein>
    <recommendedName>
        <fullName evidence="4">Porin</fullName>
    </recommendedName>
</protein>
<dbReference type="Pfam" id="PF19577">
    <property type="entry name" value="DcaP"/>
    <property type="match status" value="1"/>
</dbReference>
<evidence type="ECO:0000256" key="1">
    <source>
        <dbReference type="SAM" id="MobiDB-lite"/>
    </source>
</evidence>
<dbReference type="AlphaFoldDB" id="A0A858RGL8"/>
<proteinExistence type="predicted"/>
<dbReference type="SUPFAM" id="SSF56935">
    <property type="entry name" value="Porins"/>
    <property type="match status" value="1"/>
</dbReference>
<reference evidence="2 3" key="1">
    <citation type="submission" date="2020-04" db="EMBL/GenBank/DDBJ databases">
        <title>Luteolibacter sp. G-1-1-1 isolated from soil.</title>
        <authorList>
            <person name="Dahal R.H."/>
        </authorList>
    </citation>
    <scope>NUCLEOTIDE SEQUENCE [LARGE SCALE GENOMIC DNA]</scope>
    <source>
        <strain evidence="2 3">G-1-1-1</strain>
    </source>
</reference>
<keyword evidence="3" id="KW-1185">Reference proteome</keyword>
<organism evidence="2 3">
    <name type="scientific">Luteolibacter luteus</name>
    <dbReference type="NCBI Taxonomy" id="2728835"/>
    <lineage>
        <taxon>Bacteria</taxon>
        <taxon>Pseudomonadati</taxon>
        <taxon>Verrucomicrobiota</taxon>
        <taxon>Verrucomicrobiia</taxon>
        <taxon>Verrucomicrobiales</taxon>
        <taxon>Verrucomicrobiaceae</taxon>
        <taxon>Luteolibacter</taxon>
    </lineage>
</organism>
<dbReference type="Proteomes" id="UP000501812">
    <property type="component" value="Chromosome"/>
</dbReference>